<dbReference type="InterPro" id="IPR045097">
    <property type="entry name" value="Thymidate_synth/dCMP_Mease"/>
</dbReference>
<feature type="domain" description="Thymidylate synthase/dCMP hydroxymethylase" evidence="4">
    <location>
        <begin position="64"/>
        <end position="228"/>
    </location>
</feature>
<keyword evidence="2 5" id="KW-0489">Methyltransferase</keyword>
<evidence type="ECO:0000256" key="2">
    <source>
        <dbReference type="ARBA" id="ARBA00022603"/>
    </source>
</evidence>
<dbReference type="Gene3D" id="3.30.572.10">
    <property type="entry name" value="Thymidylate synthase/dCMP hydroxymethylase domain"/>
    <property type="match status" value="1"/>
</dbReference>
<dbReference type="PATRIC" id="fig|989403.3.peg.1954"/>
<dbReference type="EC" id="2.1.1.45" evidence="1"/>
<dbReference type="GO" id="GO:0005829">
    <property type="term" value="C:cytosol"/>
    <property type="evidence" value="ECO:0007669"/>
    <property type="project" value="TreeGrafter"/>
</dbReference>
<sequence length="358" mass="40898">MYSVSAANLDELMNSVYSRLLNGKGVERVESSTKGANTEVFGALLELRNPRARLSRSQSRGKVFSALGELTWYLSGSQRIDFIKYYLPKYHEFSNDKITANGAYGPRLFGLDGAARKSKESQWDRVIETLRTRPDSRNAIIQVFSNDDAFDENKDKPCTCTLHFAIRNKKLQLHTHMRSNDAVKGLPHDIFSFTMLQEIAARELDVDLGRYKHSVASLHIYDDKPESETESADLSRSAAQNFLKSGKFEHIPMPHMPAGDPWIGVQELLKAESHFRRGDFDYAVPNTLDAYWKDLASLLLAHSLFKRTINLESSRSEYISLLRRIASIARSMTSQVYRLYIQDRLAHRDVPIRDLFSR</sequence>
<organism evidence="5 6">
    <name type="scientific">Pseudovibrio axinellae</name>
    <dbReference type="NCBI Taxonomy" id="989403"/>
    <lineage>
        <taxon>Bacteria</taxon>
        <taxon>Pseudomonadati</taxon>
        <taxon>Pseudomonadota</taxon>
        <taxon>Alphaproteobacteria</taxon>
        <taxon>Hyphomicrobiales</taxon>
        <taxon>Stappiaceae</taxon>
        <taxon>Pseudovibrio</taxon>
    </lineage>
</organism>
<dbReference type="Proteomes" id="UP000076577">
    <property type="component" value="Unassembled WGS sequence"/>
</dbReference>
<name>A0A165Z686_9HYPH</name>
<dbReference type="GO" id="GO:0032259">
    <property type="term" value="P:methylation"/>
    <property type="evidence" value="ECO:0007669"/>
    <property type="project" value="UniProtKB-KW"/>
</dbReference>
<proteinExistence type="predicted"/>
<evidence type="ECO:0000313" key="6">
    <source>
        <dbReference type="Proteomes" id="UP000076577"/>
    </source>
</evidence>
<accession>A0A165Z686</accession>
<dbReference type="GO" id="GO:0004799">
    <property type="term" value="F:thymidylate synthase activity"/>
    <property type="evidence" value="ECO:0007669"/>
    <property type="project" value="UniProtKB-EC"/>
</dbReference>
<evidence type="ECO:0000259" key="4">
    <source>
        <dbReference type="Pfam" id="PF00303"/>
    </source>
</evidence>
<dbReference type="PRINTS" id="PR00108">
    <property type="entry name" value="THYMDSNTHASE"/>
</dbReference>
<dbReference type="InterPro" id="IPR036926">
    <property type="entry name" value="Thymidate_synth/dCMP_Mease_sf"/>
</dbReference>
<reference evidence="5 6" key="1">
    <citation type="journal article" date="2016" name="Front. Microbiol.">
        <title>Comparative Genomic Analysis Reveals a Diverse Repertoire of Genes Involved in Prokaryote-Eukaryote Interactions within the Pseudovibrio Genus.</title>
        <authorList>
            <person name="Romano S."/>
            <person name="Fernandez-Guerra A."/>
            <person name="Reen F.J."/>
            <person name="Glockner F.O."/>
            <person name="Crowley S.P."/>
            <person name="O'Sullivan O."/>
            <person name="Cotter P.D."/>
            <person name="Adams C."/>
            <person name="Dobson A.D."/>
            <person name="O'Gara F."/>
        </authorList>
    </citation>
    <scope>NUCLEOTIDE SEQUENCE [LARGE SCALE GENOMIC DNA]</scope>
    <source>
        <strain evidence="5 6">Ad2</strain>
    </source>
</reference>
<dbReference type="STRING" id="989403.SAMN05421798_102386"/>
<keyword evidence="3 5" id="KW-0808">Transferase</keyword>
<dbReference type="SUPFAM" id="SSF55831">
    <property type="entry name" value="Thymidylate synthase/dCMP hydroxymethylase"/>
    <property type="match status" value="1"/>
</dbReference>
<evidence type="ECO:0000256" key="3">
    <source>
        <dbReference type="ARBA" id="ARBA00022679"/>
    </source>
</evidence>
<dbReference type="GO" id="GO:0006231">
    <property type="term" value="P:dTMP biosynthetic process"/>
    <property type="evidence" value="ECO:0007669"/>
    <property type="project" value="InterPro"/>
</dbReference>
<evidence type="ECO:0000313" key="5">
    <source>
        <dbReference type="EMBL" id="KZL19547.1"/>
    </source>
</evidence>
<dbReference type="PANTHER" id="PTHR11548:SF9">
    <property type="entry name" value="THYMIDYLATE SYNTHASE"/>
    <property type="match status" value="1"/>
</dbReference>
<dbReference type="InterPro" id="IPR023451">
    <property type="entry name" value="Thymidate_synth/dCMP_Mease_dom"/>
</dbReference>
<evidence type="ECO:0000256" key="1">
    <source>
        <dbReference type="ARBA" id="ARBA00011947"/>
    </source>
</evidence>
<gene>
    <name evidence="5" type="primary">thyA2</name>
    <name evidence="5" type="ORF">PsAD2_01825</name>
</gene>
<protein>
    <recommendedName>
        <fullName evidence="1">thymidylate synthase</fullName>
        <ecNumber evidence="1">2.1.1.45</ecNumber>
    </recommendedName>
</protein>
<keyword evidence="6" id="KW-1185">Reference proteome</keyword>
<dbReference type="InterPro" id="IPR000398">
    <property type="entry name" value="Thymidylate_synthase"/>
</dbReference>
<dbReference type="PANTHER" id="PTHR11548">
    <property type="entry name" value="THYMIDYLATE SYNTHASE 1"/>
    <property type="match status" value="1"/>
</dbReference>
<dbReference type="EMBL" id="LMCB01000013">
    <property type="protein sequence ID" value="KZL19547.1"/>
    <property type="molecule type" value="Genomic_DNA"/>
</dbReference>
<dbReference type="CDD" id="cd00351">
    <property type="entry name" value="TS_Pyrimidine_HMase"/>
    <property type="match status" value="1"/>
</dbReference>
<dbReference type="Pfam" id="PF00303">
    <property type="entry name" value="Thymidylat_synt"/>
    <property type="match status" value="1"/>
</dbReference>
<dbReference type="AlphaFoldDB" id="A0A165Z686"/>
<comment type="caution">
    <text evidence="5">The sequence shown here is derived from an EMBL/GenBank/DDBJ whole genome shotgun (WGS) entry which is preliminary data.</text>
</comment>